<evidence type="ECO:0000313" key="8">
    <source>
        <dbReference type="EMBL" id="GMH31019.1"/>
    </source>
</evidence>
<protein>
    <recommendedName>
        <fullName evidence="7">RING-type domain-containing protein</fullName>
    </recommendedName>
</protein>
<dbReference type="GO" id="GO:0008270">
    <property type="term" value="F:zinc ion binding"/>
    <property type="evidence" value="ECO:0007669"/>
    <property type="project" value="UniProtKB-KW"/>
</dbReference>
<evidence type="ECO:0000256" key="2">
    <source>
        <dbReference type="ARBA" id="ARBA00022723"/>
    </source>
</evidence>
<proteinExistence type="predicted"/>
<evidence type="ECO:0000256" key="5">
    <source>
        <dbReference type="ARBA" id="ARBA00022833"/>
    </source>
</evidence>
<dbReference type="PROSITE" id="PS50089">
    <property type="entry name" value="ZF_RING_2"/>
    <property type="match status" value="1"/>
</dbReference>
<dbReference type="Proteomes" id="UP001279734">
    <property type="component" value="Unassembled WGS sequence"/>
</dbReference>
<feature type="domain" description="RING-type" evidence="7">
    <location>
        <begin position="86"/>
        <end position="135"/>
    </location>
</feature>
<sequence length="527" mass="58154">MGRGSGGGASSRLRNAVRKIIVLPCGSFSSSRLVDPSTTSISNTAVAATCSSVSSSEIGPLSKEGGNELIVEEGELSSNAASKNVCTICLEPLMNNNGAASPGHAVFTSQCSHAFHLACISSNIRHGNATCPICRAHWTRLPHTLYPPCWLPRNHDDPILRILNDSITTFQVHRRSFLRSARYDDDEPVEPEGPHSRYQPHLYFTLTALPVPQSHPTSNLCSYAHYPSHNMNDPFPYHSPALELQHQRYENKRAAYLSVGIAPQQATDLVLVASPNGPHLRLLKQSMALVVFSLRPVDRLAIVSYSSAAARIFPLRRMTAYHKQAALQVIERLFYAGHANPMEGIKKGIKILKDRAHKNPRSSILHLSDHRTSVRSYQNSTEMDIGMPISLNQFHVASTVSIMHELEEFLAQLLGGRIREVQLRIGDEEEARIVRLGDLRGNDERRILLEIGESCAHICVGYSYLEGGVVGDEQIRTGEVLVRVGDTRETGNAVEAAVTAGRGSSVESWDYLDPCMARRWAKRLHGR</sequence>
<dbReference type="InterPro" id="IPR001841">
    <property type="entry name" value="Znf_RING"/>
</dbReference>
<evidence type="ECO:0000256" key="6">
    <source>
        <dbReference type="PROSITE-ProRule" id="PRU00175"/>
    </source>
</evidence>
<accession>A0AAD3Y877</accession>
<comment type="pathway">
    <text evidence="1">Protein modification; protein ubiquitination.</text>
</comment>
<evidence type="ECO:0000256" key="1">
    <source>
        <dbReference type="ARBA" id="ARBA00004906"/>
    </source>
</evidence>
<organism evidence="8 9">
    <name type="scientific">Nepenthes gracilis</name>
    <name type="common">Slender pitcher plant</name>
    <dbReference type="NCBI Taxonomy" id="150966"/>
    <lineage>
        <taxon>Eukaryota</taxon>
        <taxon>Viridiplantae</taxon>
        <taxon>Streptophyta</taxon>
        <taxon>Embryophyta</taxon>
        <taxon>Tracheophyta</taxon>
        <taxon>Spermatophyta</taxon>
        <taxon>Magnoliopsida</taxon>
        <taxon>eudicotyledons</taxon>
        <taxon>Gunneridae</taxon>
        <taxon>Pentapetalae</taxon>
        <taxon>Caryophyllales</taxon>
        <taxon>Nepenthaceae</taxon>
        <taxon>Nepenthes</taxon>
    </lineage>
</organism>
<keyword evidence="5" id="KW-0862">Zinc</keyword>
<dbReference type="PANTHER" id="PTHR10579:SF47">
    <property type="entry name" value="OS09G0298500 PROTEIN"/>
    <property type="match status" value="1"/>
</dbReference>
<evidence type="ECO:0000259" key="7">
    <source>
        <dbReference type="PROSITE" id="PS50089"/>
    </source>
</evidence>
<comment type="caution">
    <text evidence="8">The sequence shown here is derived from an EMBL/GenBank/DDBJ whole genome shotgun (WGS) entry which is preliminary data.</text>
</comment>
<gene>
    <name evidence="8" type="ORF">Nepgr_032862</name>
</gene>
<dbReference type="Gene3D" id="3.40.50.410">
    <property type="entry name" value="von Willebrand factor, type A domain"/>
    <property type="match status" value="1"/>
</dbReference>
<keyword evidence="3 6" id="KW-0863">Zinc-finger</keyword>
<dbReference type="PANTHER" id="PTHR10579">
    <property type="entry name" value="CALCIUM-ACTIVATED CHLORIDE CHANNEL REGULATOR"/>
    <property type="match status" value="1"/>
</dbReference>
<dbReference type="SMART" id="SM00184">
    <property type="entry name" value="RING"/>
    <property type="match status" value="1"/>
</dbReference>
<keyword evidence="4" id="KW-0833">Ubl conjugation pathway</keyword>
<dbReference type="AlphaFoldDB" id="A0AAD3Y877"/>
<reference evidence="8" key="1">
    <citation type="submission" date="2023-05" db="EMBL/GenBank/DDBJ databases">
        <title>Nepenthes gracilis genome sequencing.</title>
        <authorList>
            <person name="Fukushima K."/>
        </authorList>
    </citation>
    <scope>NUCLEOTIDE SEQUENCE</scope>
    <source>
        <strain evidence="8">SING2019-196</strain>
    </source>
</reference>
<keyword evidence="9" id="KW-1185">Reference proteome</keyword>
<name>A0AAD3Y877_NEPGR</name>
<dbReference type="EMBL" id="BSYO01000039">
    <property type="protein sequence ID" value="GMH31019.1"/>
    <property type="molecule type" value="Genomic_DNA"/>
</dbReference>
<dbReference type="SUPFAM" id="SSF57850">
    <property type="entry name" value="RING/U-box"/>
    <property type="match status" value="1"/>
</dbReference>
<dbReference type="InterPro" id="IPR036465">
    <property type="entry name" value="vWFA_dom_sf"/>
</dbReference>
<dbReference type="InterPro" id="IPR024766">
    <property type="entry name" value="Znf_RING_H2"/>
</dbReference>
<evidence type="ECO:0000313" key="9">
    <source>
        <dbReference type="Proteomes" id="UP001279734"/>
    </source>
</evidence>
<keyword evidence="2" id="KW-0479">Metal-binding</keyword>
<dbReference type="Gene3D" id="3.30.40.10">
    <property type="entry name" value="Zinc/RING finger domain, C3HC4 (zinc finger)"/>
    <property type="match status" value="1"/>
</dbReference>
<evidence type="ECO:0000256" key="3">
    <source>
        <dbReference type="ARBA" id="ARBA00022771"/>
    </source>
</evidence>
<evidence type="ECO:0000256" key="4">
    <source>
        <dbReference type="ARBA" id="ARBA00022786"/>
    </source>
</evidence>
<dbReference type="InterPro" id="IPR051266">
    <property type="entry name" value="CLCR"/>
</dbReference>
<dbReference type="SUPFAM" id="SSF53300">
    <property type="entry name" value="vWA-like"/>
    <property type="match status" value="1"/>
</dbReference>
<dbReference type="InterPro" id="IPR013083">
    <property type="entry name" value="Znf_RING/FYVE/PHD"/>
</dbReference>
<dbReference type="Pfam" id="PF12678">
    <property type="entry name" value="zf-rbx1"/>
    <property type="match status" value="1"/>
</dbReference>